<proteinExistence type="predicted"/>
<name>A0A0P6S245_9STRE</name>
<dbReference type="SUPFAM" id="SSF47789">
    <property type="entry name" value="C-terminal domain of RNA polymerase alpha subunit"/>
    <property type="match status" value="1"/>
</dbReference>
<evidence type="ECO:0000313" key="2">
    <source>
        <dbReference type="Proteomes" id="UP000049578"/>
    </source>
</evidence>
<dbReference type="Gene3D" id="1.10.150.20">
    <property type="entry name" value="5' to 3' exonuclease, C-terminal subdomain"/>
    <property type="match status" value="1"/>
</dbReference>
<evidence type="ECO:0000313" key="1">
    <source>
        <dbReference type="EMBL" id="KPJ22586.1"/>
    </source>
</evidence>
<dbReference type="AlphaFoldDB" id="A0A0P6S245"/>
<dbReference type="Proteomes" id="UP000049578">
    <property type="component" value="Unassembled WGS sequence"/>
</dbReference>
<keyword evidence="2" id="KW-1185">Reference proteome</keyword>
<organism evidence="1 2">
    <name type="scientific">Streptococcus phocae</name>
    <dbReference type="NCBI Taxonomy" id="119224"/>
    <lineage>
        <taxon>Bacteria</taxon>
        <taxon>Bacillati</taxon>
        <taxon>Bacillota</taxon>
        <taxon>Bacilli</taxon>
        <taxon>Lactobacillales</taxon>
        <taxon>Streptococcaceae</taxon>
        <taxon>Streptococcus</taxon>
    </lineage>
</organism>
<dbReference type="STRING" id="119224.AKK44_02720"/>
<accession>A0A0P6S245</accession>
<protein>
    <submittedName>
        <fullName evidence="1">Uncharacterized protein</fullName>
    </submittedName>
</protein>
<dbReference type="EMBL" id="LHQM01000010">
    <property type="protein sequence ID" value="KPJ22586.1"/>
    <property type="molecule type" value="Genomic_DNA"/>
</dbReference>
<reference evidence="1 2" key="1">
    <citation type="submission" date="2015-08" db="EMBL/GenBank/DDBJ databases">
        <title>Genome sequence of Streptococcus phocae subsp. phocae ATCC 51973T isolated from liver specimen obtained from seal.</title>
        <authorList>
            <person name="Avendano-Herrera R."/>
        </authorList>
    </citation>
    <scope>NUCLEOTIDE SEQUENCE [LARGE SCALE GENOMIC DNA]</scope>
    <source>
        <strain evidence="1 2">ATCC 51973</strain>
    </source>
</reference>
<sequence length="319" mass="36670">MDGKDERDKVVSLDGYRQEHWDDFLDDDDMDVAADIEQLLESIGGSNQFLFEQALSHKTFEMIKDLEEIEKQGRKAWMASQPKGWSNPQERPYLSQKMDLALLYKQSGLYRKALEHLSEIYHYDVNDHLGTRYEISALYVMMSDFEEAQLFYASKASYQEDFLMAVPVMIGAILAGHQAFADKILKKLCEKVPEFRDVMAQDAFPFELVLKSANCEVYEYNSMDSVLIGFFNMIPLLMTAHYYIQHYFNGFLEAVERNILLEETDLAPTKVTLLNAKGIYTLADLSTWTSEEILAISGIGQKTLELFKELGVVFKNNDC</sequence>
<gene>
    <name evidence="1" type="ORF">AKK44_02720</name>
</gene>
<dbReference type="PATRIC" id="fig|119224.3.peg.60"/>
<comment type="caution">
    <text evidence="1">The sequence shown here is derived from an EMBL/GenBank/DDBJ whole genome shotgun (WGS) entry which is preliminary data.</text>
</comment>